<dbReference type="EMBL" id="WTVP01000021">
    <property type="protein sequence ID" value="NMG15752.1"/>
    <property type="molecule type" value="Genomic_DNA"/>
</dbReference>
<sequence length="164" mass="18172">MTYTASDTYTYTDTDIEKVMRRFTADIVMIAQSTGAITEAKAREYAHDMETLAKNGYLKKVDLTLLSGINEVRATQYTVNTVGSDLTSSRPGGVMWPRVPSPDLRVIVFHTDAYDAVAREVMKPKLKIGWTPTRADTSHSGLTNGVGRDYASNGWGLQRKDFGQ</sequence>
<name>A0ABX1NW77_9RHOO</name>
<gene>
    <name evidence="2" type="ORF">GPA24_09370</name>
</gene>
<feature type="domain" description="Bacterial HORMA" evidence="1">
    <location>
        <begin position="1"/>
        <end position="162"/>
    </location>
</feature>
<dbReference type="Proteomes" id="UP000633943">
    <property type="component" value="Unassembled WGS sequence"/>
</dbReference>
<dbReference type="InterPro" id="IPR041162">
    <property type="entry name" value="Bact_HORMA_1"/>
</dbReference>
<comment type="caution">
    <text evidence="2">The sequence shown here is derived from an EMBL/GenBank/DDBJ whole genome shotgun (WGS) entry which is preliminary data.</text>
</comment>
<accession>A0ABX1NW77</accession>
<keyword evidence="3" id="KW-1185">Reference proteome</keyword>
<reference evidence="2 3" key="1">
    <citation type="submission" date="2019-12" db="EMBL/GenBank/DDBJ databases">
        <title>Comparative genomics gives insights into the taxonomy of the Azoarcus-Aromatoleum group and reveals separate origins of nif in the plant-associated Azoarcus and non-plant-associated Aromatoleum sub-groups.</title>
        <authorList>
            <person name="Lafos M."/>
            <person name="Maluk M."/>
            <person name="Batista M."/>
            <person name="Junghare M."/>
            <person name="Carmona M."/>
            <person name="Faoro H."/>
            <person name="Cruz L.M."/>
            <person name="Battistoni F."/>
            <person name="De Souza E."/>
            <person name="Pedrosa F."/>
            <person name="Chen W.-M."/>
            <person name="Poole P.S."/>
            <person name="Dixon R.A."/>
            <person name="James E.K."/>
        </authorList>
    </citation>
    <scope>NUCLEOTIDE SEQUENCE [LARGE SCALE GENOMIC DNA]</scope>
    <source>
        <strain evidence="2 3">PbN1</strain>
    </source>
</reference>
<dbReference type="Pfam" id="PF18138">
    <property type="entry name" value="bacHORMA_1"/>
    <property type="match status" value="1"/>
</dbReference>
<proteinExistence type="predicted"/>
<evidence type="ECO:0000313" key="2">
    <source>
        <dbReference type="EMBL" id="NMG15752.1"/>
    </source>
</evidence>
<protein>
    <recommendedName>
        <fullName evidence="1">Bacterial HORMA domain-containing protein</fullName>
    </recommendedName>
</protein>
<evidence type="ECO:0000313" key="3">
    <source>
        <dbReference type="Proteomes" id="UP000633943"/>
    </source>
</evidence>
<evidence type="ECO:0000259" key="1">
    <source>
        <dbReference type="Pfam" id="PF18138"/>
    </source>
</evidence>
<organism evidence="2 3">
    <name type="scientific">Aromatoleum bremense</name>
    <dbReference type="NCBI Taxonomy" id="76115"/>
    <lineage>
        <taxon>Bacteria</taxon>
        <taxon>Pseudomonadati</taxon>
        <taxon>Pseudomonadota</taxon>
        <taxon>Betaproteobacteria</taxon>
        <taxon>Rhodocyclales</taxon>
        <taxon>Rhodocyclaceae</taxon>
        <taxon>Aromatoleum</taxon>
    </lineage>
</organism>
<dbReference type="RefSeq" id="WP_169202387.1">
    <property type="nucleotide sequence ID" value="NZ_CP059467.1"/>
</dbReference>